<comment type="caution">
    <text evidence="2">The sequence shown here is derived from an EMBL/GenBank/DDBJ whole genome shotgun (WGS) entry which is preliminary data.</text>
</comment>
<dbReference type="Proteomes" id="UP001365128">
    <property type="component" value="Unassembled WGS sequence"/>
</dbReference>
<feature type="chain" id="PRO_5045161945" description="Secreted protein" evidence="1">
    <location>
        <begin position="21"/>
        <end position="180"/>
    </location>
</feature>
<protein>
    <recommendedName>
        <fullName evidence="4">Secreted protein</fullName>
    </recommendedName>
</protein>
<reference evidence="2 3" key="1">
    <citation type="submission" date="2024-04" db="EMBL/GenBank/DDBJ databases">
        <title>Phyllosticta paracitricarpa is synonymous to the EU quarantine fungus P. citricarpa based on phylogenomic analyses.</title>
        <authorList>
            <consortium name="Lawrence Berkeley National Laboratory"/>
            <person name="Van Ingen-Buijs V.A."/>
            <person name="Van Westerhoven A.C."/>
            <person name="Haridas S."/>
            <person name="Skiadas P."/>
            <person name="Martin F."/>
            <person name="Groenewald J.Z."/>
            <person name="Crous P.W."/>
            <person name="Seidl M.F."/>
        </authorList>
    </citation>
    <scope>NUCLEOTIDE SEQUENCE [LARGE SCALE GENOMIC DNA]</scope>
    <source>
        <strain evidence="2 3">CBS 122670</strain>
    </source>
</reference>
<dbReference type="EMBL" id="JBBPDW010000008">
    <property type="protein sequence ID" value="KAK7550205.1"/>
    <property type="molecule type" value="Genomic_DNA"/>
</dbReference>
<evidence type="ECO:0000313" key="2">
    <source>
        <dbReference type="EMBL" id="KAK7550205.1"/>
    </source>
</evidence>
<accession>A0ABR1MIH0</accession>
<evidence type="ECO:0008006" key="4">
    <source>
        <dbReference type="Google" id="ProtNLM"/>
    </source>
</evidence>
<evidence type="ECO:0000313" key="3">
    <source>
        <dbReference type="Proteomes" id="UP001365128"/>
    </source>
</evidence>
<sequence>MLLSLMLLFLLVDCFESGSASHPAVRLLTNPPAVAAASGYGDQRTTRPVLPFVVSSTSWFAYRPLNIPLPLSFLRRAGGCGEQRSVTVVGSGSGSQGLACRRAAAVAALKEKTRHKGKKNKIKMFLVSSLAKPASRHGRHGWRRRAGAGKCRFDLQMLLWVCASRLILSALHHCYSVTNS</sequence>
<keyword evidence="1" id="KW-0732">Signal</keyword>
<organism evidence="2 3">
    <name type="scientific">Phyllosticta citricarpa</name>
    <dbReference type="NCBI Taxonomy" id="55181"/>
    <lineage>
        <taxon>Eukaryota</taxon>
        <taxon>Fungi</taxon>
        <taxon>Dikarya</taxon>
        <taxon>Ascomycota</taxon>
        <taxon>Pezizomycotina</taxon>
        <taxon>Dothideomycetes</taxon>
        <taxon>Dothideomycetes incertae sedis</taxon>
        <taxon>Botryosphaeriales</taxon>
        <taxon>Phyllostictaceae</taxon>
        <taxon>Phyllosticta</taxon>
    </lineage>
</organism>
<name>A0ABR1MIH0_9PEZI</name>
<proteinExistence type="predicted"/>
<gene>
    <name evidence="2" type="ORF">IWX46DRAFT_447043</name>
</gene>
<keyword evidence="3" id="KW-1185">Reference proteome</keyword>
<feature type="signal peptide" evidence="1">
    <location>
        <begin position="1"/>
        <end position="20"/>
    </location>
</feature>
<evidence type="ECO:0000256" key="1">
    <source>
        <dbReference type="SAM" id="SignalP"/>
    </source>
</evidence>